<accession>A0AAI8VKA0</accession>
<dbReference type="Proteomes" id="UP001295740">
    <property type="component" value="Unassembled WGS sequence"/>
</dbReference>
<evidence type="ECO:0000313" key="3">
    <source>
        <dbReference type="Proteomes" id="UP001295740"/>
    </source>
</evidence>
<comment type="caution">
    <text evidence="2">The sequence shown here is derived from an EMBL/GenBank/DDBJ whole genome shotgun (WGS) entry which is preliminary data.</text>
</comment>
<dbReference type="AlphaFoldDB" id="A0AAI8VKA0"/>
<evidence type="ECO:0000313" key="2">
    <source>
        <dbReference type="EMBL" id="CAJ2506486.1"/>
    </source>
</evidence>
<keyword evidence="3" id="KW-1185">Reference proteome</keyword>
<dbReference type="EMBL" id="CAUWAG010000008">
    <property type="protein sequence ID" value="CAJ2506486.1"/>
    <property type="molecule type" value="Genomic_DNA"/>
</dbReference>
<proteinExistence type="predicted"/>
<gene>
    <name evidence="2" type="ORF">KHLLAP_LOCUS6954</name>
</gene>
<reference evidence="2" key="1">
    <citation type="submission" date="2023-10" db="EMBL/GenBank/DDBJ databases">
        <authorList>
            <person name="Hackl T."/>
        </authorList>
    </citation>
    <scope>NUCLEOTIDE SEQUENCE</scope>
</reference>
<protein>
    <submittedName>
        <fullName evidence="2">Uu.00g006160.m01.CDS01</fullName>
    </submittedName>
</protein>
<evidence type="ECO:0000256" key="1">
    <source>
        <dbReference type="SAM" id="Coils"/>
    </source>
</evidence>
<keyword evidence="1" id="KW-0175">Coiled coil</keyword>
<organism evidence="2 3">
    <name type="scientific">Anthostomella pinea</name>
    <dbReference type="NCBI Taxonomy" id="933095"/>
    <lineage>
        <taxon>Eukaryota</taxon>
        <taxon>Fungi</taxon>
        <taxon>Dikarya</taxon>
        <taxon>Ascomycota</taxon>
        <taxon>Pezizomycotina</taxon>
        <taxon>Sordariomycetes</taxon>
        <taxon>Xylariomycetidae</taxon>
        <taxon>Xylariales</taxon>
        <taxon>Xylariaceae</taxon>
        <taxon>Anthostomella</taxon>
    </lineage>
</organism>
<name>A0AAI8VKA0_9PEZI</name>
<sequence length="137" mass="15859">MEAPRHLVTVKLPVSVRNEQLQKANVELAKLYRQEADHAATLAEEIKALKLSKAEMDKANDSKADQFQTMKNDLQALEAENEIQKKEIEQQKKEIRSHRQYKVNKSVANRRKRATKLLPCVQDIMEYLQAEAEETED</sequence>
<feature type="coiled-coil region" evidence="1">
    <location>
        <begin position="60"/>
        <end position="101"/>
    </location>
</feature>